<dbReference type="EMBL" id="FNAY01000009">
    <property type="protein sequence ID" value="SDF28778.1"/>
    <property type="molecule type" value="Genomic_DNA"/>
</dbReference>
<dbReference type="AlphaFoldDB" id="A0A0N8VGF4"/>
<organism evidence="1 2">
    <name type="scientific">Rhodobacter capsulatus</name>
    <name type="common">Rhodopseudomonas capsulata</name>
    <dbReference type="NCBI Taxonomy" id="1061"/>
    <lineage>
        <taxon>Bacteria</taxon>
        <taxon>Pseudomonadati</taxon>
        <taxon>Pseudomonadota</taxon>
        <taxon>Alphaproteobacteria</taxon>
        <taxon>Rhodobacterales</taxon>
        <taxon>Rhodobacter group</taxon>
        <taxon>Rhodobacter</taxon>
    </lineage>
</organism>
<reference evidence="1 2" key="1">
    <citation type="submission" date="2016-10" db="EMBL/GenBank/DDBJ databases">
        <authorList>
            <person name="de Groot N.N."/>
        </authorList>
    </citation>
    <scope>NUCLEOTIDE SEQUENCE [LARGE SCALE GENOMIC DNA]</scope>
    <source>
        <strain evidence="2">DSM 938 / 37b4</strain>
    </source>
</reference>
<dbReference type="Proteomes" id="UP000183812">
    <property type="component" value="Unassembled WGS sequence"/>
</dbReference>
<protein>
    <submittedName>
        <fullName evidence="1">Uncharacterized protein</fullName>
    </submittedName>
</protein>
<dbReference type="OrthoDB" id="7916272at2"/>
<gene>
    <name evidence="1" type="ORF">SAMN04244550_01980</name>
</gene>
<dbReference type="RefSeq" id="WP_055208899.1">
    <property type="nucleotide sequence ID" value="NZ_CP061202.1"/>
</dbReference>
<sequence>MPDHFSASAPGITGPALSAFAVTPSDSTDLPVPVRAVTIGTAGGVVKYTHARTGALCTTGPLPVGQHSIWARRIWATGTTATGLTGWE</sequence>
<evidence type="ECO:0000313" key="1">
    <source>
        <dbReference type="EMBL" id="SDF28778.1"/>
    </source>
</evidence>
<name>A0A0N8VGF4_RHOCA</name>
<evidence type="ECO:0000313" key="2">
    <source>
        <dbReference type="Proteomes" id="UP000183812"/>
    </source>
</evidence>
<accession>A0A0N8VGF4</accession>
<proteinExistence type="predicted"/>